<sequence>MGAGLSLVASGVGKPPYQDAITRECGTFDYARVCILLQYESTLPEHVVIIAPSAQGDVSHPIKIDIEYAWIPPKCTACKILGHSLEFCPNKKAPKRCVQVYVPKPIVKSYTEMVDKDNAEVVHTIDYAIPKTYPPSKM</sequence>
<dbReference type="Proteomes" id="UP001289374">
    <property type="component" value="Unassembled WGS sequence"/>
</dbReference>
<dbReference type="AlphaFoldDB" id="A0AAE1WGM7"/>
<evidence type="ECO:0008006" key="3">
    <source>
        <dbReference type="Google" id="ProtNLM"/>
    </source>
</evidence>
<reference evidence="1" key="2">
    <citation type="journal article" date="2024" name="Plant">
        <title>Genomic evolution and insights into agronomic trait innovations of Sesamum species.</title>
        <authorList>
            <person name="Miao H."/>
            <person name="Wang L."/>
            <person name="Qu L."/>
            <person name="Liu H."/>
            <person name="Sun Y."/>
            <person name="Le M."/>
            <person name="Wang Q."/>
            <person name="Wei S."/>
            <person name="Zheng Y."/>
            <person name="Lin W."/>
            <person name="Duan Y."/>
            <person name="Cao H."/>
            <person name="Xiong S."/>
            <person name="Wang X."/>
            <person name="Wei L."/>
            <person name="Li C."/>
            <person name="Ma Q."/>
            <person name="Ju M."/>
            <person name="Zhao R."/>
            <person name="Li G."/>
            <person name="Mu C."/>
            <person name="Tian Q."/>
            <person name="Mei H."/>
            <person name="Zhang T."/>
            <person name="Gao T."/>
            <person name="Zhang H."/>
        </authorList>
    </citation>
    <scope>NUCLEOTIDE SEQUENCE</scope>
    <source>
        <strain evidence="1">K16</strain>
    </source>
</reference>
<evidence type="ECO:0000313" key="2">
    <source>
        <dbReference type="Proteomes" id="UP001289374"/>
    </source>
</evidence>
<keyword evidence="2" id="KW-1185">Reference proteome</keyword>
<dbReference type="EMBL" id="JACGWL010000011">
    <property type="protein sequence ID" value="KAK4392761.1"/>
    <property type="molecule type" value="Genomic_DNA"/>
</dbReference>
<reference evidence="1" key="1">
    <citation type="submission" date="2020-06" db="EMBL/GenBank/DDBJ databases">
        <authorList>
            <person name="Li T."/>
            <person name="Hu X."/>
            <person name="Zhang T."/>
            <person name="Song X."/>
            <person name="Zhang H."/>
            <person name="Dai N."/>
            <person name="Sheng W."/>
            <person name="Hou X."/>
            <person name="Wei L."/>
        </authorList>
    </citation>
    <scope>NUCLEOTIDE SEQUENCE</scope>
    <source>
        <strain evidence="1">K16</strain>
        <tissue evidence="1">Leaf</tissue>
    </source>
</reference>
<organism evidence="1 2">
    <name type="scientific">Sesamum angolense</name>
    <dbReference type="NCBI Taxonomy" id="2727404"/>
    <lineage>
        <taxon>Eukaryota</taxon>
        <taxon>Viridiplantae</taxon>
        <taxon>Streptophyta</taxon>
        <taxon>Embryophyta</taxon>
        <taxon>Tracheophyta</taxon>
        <taxon>Spermatophyta</taxon>
        <taxon>Magnoliopsida</taxon>
        <taxon>eudicotyledons</taxon>
        <taxon>Gunneridae</taxon>
        <taxon>Pentapetalae</taxon>
        <taxon>asterids</taxon>
        <taxon>lamiids</taxon>
        <taxon>Lamiales</taxon>
        <taxon>Pedaliaceae</taxon>
        <taxon>Sesamum</taxon>
    </lineage>
</organism>
<dbReference type="PANTHER" id="PTHR31286:SF165">
    <property type="entry name" value="DUF4283 DOMAIN-CONTAINING PROTEIN"/>
    <property type="match status" value="1"/>
</dbReference>
<proteinExistence type="predicted"/>
<comment type="caution">
    <text evidence="1">The sequence shown here is derived from an EMBL/GenBank/DDBJ whole genome shotgun (WGS) entry which is preliminary data.</text>
</comment>
<dbReference type="InterPro" id="IPR040256">
    <property type="entry name" value="At4g02000-like"/>
</dbReference>
<dbReference type="PANTHER" id="PTHR31286">
    <property type="entry name" value="GLYCINE-RICH CELL WALL STRUCTURAL PROTEIN 1.8-LIKE"/>
    <property type="match status" value="1"/>
</dbReference>
<name>A0AAE1WGM7_9LAMI</name>
<accession>A0AAE1WGM7</accession>
<protein>
    <recommendedName>
        <fullName evidence="3">Zinc knuckle CX2CX4HX4C domain-containing protein</fullName>
    </recommendedName>
</protein>
<evidence type="ECO:0000313" key="1">
    <source>
        <dbReference type="EMBL" id="KAK4392761.1"/>
    </source>
</evidence>
<gene>
    <name evidence="1" type="ORF">Sango_2053900</name>
</gene>